<dbReference type="CDD" id="cd16461">
    <property type="entry name" value="RING-H2_EL5-like"/>
    <property type="match status" value="1"/>
</dbReference>
<dbReference type="EC" id="2.3.2.27" evidence="4"/>
<evidence type="ECO:0000256" key="16">
    <source>
        <dbReference type="SAM" id="Phobius"/>
    </source>
</evidence>
<evidence type="ECO:0000313" key="19">
    <source>
        <dbReference type="RefSeq" id="XP_022766410.1"/>
    </source>
</evidence>
<evidence type="ECO:0000256" key="3">
    <source>
        <dbReference type="ARBA" id="ARBA00004906"/>
    </source>
</evidence>
<dbReference type="UniPathway" id="UPA00143"/>
<evidence type="ECO:0000256" key="2">
    <source>
        <dbReference type="ARBA" id="ARBA00004167"/>
    </source>
</evidence>
<evidence type="ECO:0000313" key="18">
    <source>
        <dbReference type="Proteomes" id="UP000515121"/>
    </source>
</evidence>
<keyword evidence="6 16" id="KW-0812">Transmembrane</keyword>
<dbReference type="Gene3D" id="3.30.40.10">
    <property type="entry name" value="Zinc/RING finger domain, C3HC4 (zinc finger)"/>
    <property type="match status" value="1"/>
</dbReference>
<keyword evidence="8 14" id="KW-0863">Zinc-finger</keyword>
<evidence type="ECO:0000256" key="8">
    <source>
        <dbReference type="ARBA" id="ARBA00022771"/>
    </source>
</evidence>
<accession>A0A6P6ANM0</accession>
<evidence type="ECO:0000256" key="15">
    <source>
        <dbReference type="SAM" id="MobiDB-lite"/>
    </source>
</evidence>
<dbReference type="InterPro" id="IPR044600">
    <property type="entry name" value="ATL1/ATL16-like"/>
</dbReference>
<name>A0A6P6ANM0_DURZI</name>
<dbReference type="Proteomes" id="UP000515121">
    <property type="component" value="Unplaced"/>
</dbReference>
<dbReference type="GeneID" id="111311298"/>
<evidence type="ECO:0000256" key="1">
    <source>
        <dbReference type="ARBA" id="ARBA00000900"/>
    </source>
</evidence>
<dbReference type="PANTHER" id="PTHR46913">
    <property type="entry name" value="RING-H2 FINGER PROTEIN ATL16"/>
    <property type="match status" value="1"/>
</dbReference>
<keyword evidence="5" id="KW-0808">Transferase</keyword>
<comment type="similarity">
    <text evidence="13">Belongs to the RING-type zinc finger family. ATL subfamily.</text>
</comment>
<reference evidence="19" key="1">
    <citation type="submission" date="2025-08" db="UniProtKB">
        <authorList>
            <consortium name="RefSeq"/>
        </authorList>
    </citation>
    <scope>IDENTIFICATION</scope>
    <source>
        <tissue evidence="19">Fruit stalk</tissue>
    </source>
</reference>
<evidence type="ECO:0000256" key="10">
    <source>
        <dbReference type="ARBA" id="ARBA00022833"/>
    </source>
</evidence>
<evidence type="ECO:0000256" key="9">
    <source>
        <dbReference type="ARBA" id="ARBA00022786"/>
    </source>
</evidence>
<comment type="subcellular location">
    <subcellularLocation>
        <location evidence="2">Membrane</location>
        <topology evidence="2">Single-pass membrane protein</topology>
    </subcellularLocation>
</comment>
<dbReference type="AlphaFoldDB" id="A0A6P6ANM0"/>
<evidence type="ECO:0000256" key="4">
    <source>
        <dbReference type="ARBA" id="ARBA00012483"/>
    </source>
</evidence>
<dbReference type="GO" id="GO:0008270">
    <property type="term" value="F:zinc ion binding"/>
    <property type="evidence" value="ECO:0007669"/>
    <property type="project" value="UniProtKB-KW"/>
</dbReference>
<keyword evidence="12 16" id="KW-0472">Membrane</keyword>
<comment type="pathway">
    <text evidence="3">Protein modification; protein ubiquitination.</text>
</comment>
<evidence type="ECO:0000256" key="6">
    <source>
        <dbReference type="ARBA" id="ARBA00022692"/>
    </source>
</evidence>
<evidence type="ECO:0000256" key="7">
    <source>
        <dbReference type="ARBA" id="ARBA00022723"/>
    </source>
</evidence>
<dbReference type="OrthoDB" id="9984778at2759"/>
<keyword evidence="11 16" id="KW-1133">Transmembrane helix</keyword>
<keyword evidence="18" id="KW-1185">Reference proteome</keyword>
<evidence type="ECO:0000256" key="14">
    <source>
        <dbReference type="PROSITE-ProRule" id="PRU00175"/>
    </source>
</evidence>
<gene>
    <name evidence="19" type="primary">LOC111311298</name>
</gene>
<feature type="domain" description="RING-type" evidence="17">
    <location>
        <begin position="153"/>
        <end position="195"/>
    </location>
</feature>
<comment type="catalytic activity">
    <reaction evidence="1">
        <text>S-ubiquitinyl-[E2 ubiquitin-conjugating enzyme]-L-cysteine + [acceptor protein]-L-lysine = [E2 ubiquitin-conjugating enzyme]-L-cysteine + N(6)-ubiquitinyl-[acceptor protein]-L-lysine.</text>
        <dbReference type="EC" id="2.3.2.27"/>
    </reaction>
</comment>
<dbReference type="RefSeq" id="XP_022766410.1">
    <property type="nucleotide sequence ID" value="XM_022910675.1"/>
</dbReference>
<dbReference type="GO" id="GO:0016020">
    <property type="term" value="C:membrane"/>
    <property type="evidence" value="ECO:0007669"/>
    <property type="project" value="UniProtKB-SubCell"/>
</dbReference>
<evidence type="ECO:0000259" key="17">
    <source>
        <dbReference type="PROSITE" id="PS50089"/>
    </source>
</evidence>
<feature type="region of interest" description="Disordered" evidence="15">
    <location>
        <begin position="232"/>
        <end position="260"/>
    </location>
</feature>
<dbReference type="PROSITE" id="PS50089">
    <property type="entry name" value="ZF_RING_2"/>
    <property type="match status" value="1"/>
</dbReference>
<dbReference type="KEGG" id="dzi:111311298"/>
<dbReference type="Pfam" id="PF13639">
    <property type="entry name" value="zf-RING_2"/>
    <property type="match status" value="1"/>
</dbReference>
<dbReference type="GO" id="GO:0061630">
    <property type="term" value="F:ubiquitin protein ligase activity"/>
    <property type="evidence" value="ECO:0007669"/>
    <property type="project" value="UniProtKB-EC"/>
</dbReference>
<evidence type="ECO:0000256" key="13">
    <source>
        <dbReference type="ARBA" id="ARBA00024209"/>
    </source>
</evidence>
<evidence type="ECO:0000256" key="11">
    <source>
        <dbReference type="ARBA" id="ARBA00022989"/>
    </source>
</evidence>
<dbReference type="InterPro" id="IPR001841">
    <property type="entry name" value="Znf_RING"/>
</dbReference>
<feature type="compositionally biased region" description="Basic and acidic residues" evidence="15">
    <location>
        <begin position="244"/>
        <end position="254"/>
    </location>
</feature>
<keyword evidence="9" id="KW-0833">Ubl conjugation pathway</keyword>
<dbReference type="SMART" id="SM00184">
    <property type="entry name" value="RING"/>
    <property type="match status" value="1"/>
</dbReference>
<sequence>MKNRKLFPAFTETNQTIDCPNFCDPACPYNCYPFPDFYYLSPPPPPPPPPPLSDQNHYISPYVIILVSVLASFFLLVGYYVIIVKSCFGCCCSRNNRQPQTQTDASDEEFLDENRVDHPIWFITTVGLQQSIINSITVCKYKKGEGLIEGTECSVCLNEFQEEERVRLLPKCNHAFHISCIDTWLRSHTNCPLCRAHIVFDAVCATPTSTDQNSENMDLAVDNSIENSEIGAEFTSQNQGRNGEPCENRTRADAASELPETNDQRILKEGVYSDENAALVVSDCIDSGQVVAKEIQIIKRCVSMDSSSAASLFPGLANLCLVKSEGTSFNQHEDVENPYSSIITKQGEANSSEFRLMGNSSSAQHLHLSPVPMKRSFSCGGRFLSSKRCCSMNSILPL</sequence>
<organism evidence="18 19">
    <name type="scientific">Durio zibethinus</name>
    <name type="common">Durian</name>
    <dbReference type="NCBI Taxonomy" id="66656"/>
    <lineage>
        <taxon>Eukaryota</taxon>
        <taxon>Viridiplantae</taxon>
        <taxon>Streptophyta</taxon>
        <taxon>Embryophyta</taxon>
        <taxon>Tracheophyta</taxon>
        <taxon>Spermatophyta</taxon>
        <taxon>Magnoliopsida</taxon>
        <taxon>eudicotyledons</taxon>
        <taxon>Gunneridae</taxon>
        <taxon>Pentapetalae</taxon>
        <taxon>rosids</taxon>
        <taxon>malvids</taxon>
        <taxon>Malvales</taxon>
        <taxon>Malvaceae</taxon>
        <taxon>Helicteroideae</taxon>
        <taxon>Durio</taxon>
    </lineage>
</organism>
<dbReference type="SMART" id="SM01197">
    <property type="entry name" value="FANCL_C"/>
    <property type="match status" value="1"/>
</dbReference>
<keyword evidence="10" id="KW-0862">Zinc</keyword>
<feature type="transmembrane region" description="Helical" evidence="16">
    <location>
        <begin position="62"/>
        <end position="82"/>
    </location>
</feature>
<evidence type="ECO:0000256" key="5">
    <source>
        <dbReference type="ARBA" id="ARBA00022679"/>
    </source>
</evidence>
<evidence type="ECO:0000256" key="12">
    <source>
        <dbReference type="ARBA" id="ARBA00023136"/>
    </source>
</evidence>
<dbReference type="InterPro" id="IPR013083">
    <property type="entry name" value="Znf_RING/FYVE/PHD"/>
</dbReference>
<dbReference type="GO" id="GO:0016567">
    <property type="term" value="P:protein ubiquitination"/>
    <property type="evidence" value="ECO:0007669"/>
    <property type="project" value="UniProtKB-UniPathway"/>
</dbReference>
<protein>
    <recommendedName>
        <fullName evidence="4">RING-type E3 ubiquitin transferase</fullName>
        <ecNumber evidence="4">2.3.2.27</ecNumber>
    </recommendedName>
</protein>
<dbReference type="PANTHER" id="PTHR46913:SF19">
    <property type="entry name" value="RING-TYPE E3 UBIQUITIN TRANSFERASE"/>
    <property type="match status" value="1"/>
</dbReference>
<keyword evidence="7" id="KW-0479">Metal-binding</keyword>
<dbReference type="FunFam" id="3.30.40.10:FF:000233">
    <property type="entry name" value="RING-H2 finger protein ATL54"/>
    <property type="match status" value="1"/>
</dbReference>
<proteinExistence type="inferred from homology"/>
<dbReference type="SUPFAM" id="SSF57850">
    <property type="entry name" value="RING/U-box"/>
    <property type="match status" value="1"/>
</dbReference>